<reference evidence="3" key="1">
    <citation type="submission" date="2020-10" db="EMBL/GenBank/DDBJ databases">
        <authorList>
            <person name="Gilroy R."/>
        </authorList>
    </citation>
    <scope>NUCLEOTIDE SEQUENCE</scope>
    <source>
        <strain evidence="3">3924</strain>
    </source>
</reference>
<dbReference type="SUPFAM" id="SSF49265">
    <property type="entry name" value="Fibronectin type III"/>
    <property type="match status" value="1"/>
</dbReference>
<evidence type="ECO:0000259" key="2">
    <source>
        <dbReference type="PROSITE" id="PS50853"/>
    </source>
</evidence>
<dbReference type="InterPro" id="IPR036116">
    <property type="entry name" value="FN3_sf"/>
</dbReference>
<evidence type="ECO:0000313" key="4">
    <source>
        <dbReference type="Proteomes" id="UP000712007"/>
    </source>
</evidence>
<feature type="domain" description="Fibronectin type-III" evidence="2">
    <location>
        <begin position="226"/>
        <end position="318"/>
    </location>
</feature>
<dbReference type="CDD" id="cd00063">
    <property type="entry name" value="FN3"/>
    <property type="match status" value="1"/>
</dbReference>
<feature type="chain" id="PRO_5038140662" description="Fibronectin type-III domain-containing protein" evidence="1">
    <location>
        <begin position="28"/>
        <end position="1148"/>
    </location>
</feature>
<keyword evidence="1" id="KW-0732">Signal</keyword>
<feature type="signal peptide" evidence="1">
    <location>
        <begin position="1"/>
        <end position="27"/>
    </location>
</feature>
<dbReference type="EMBL" id="JADIMV010000155">
    <property type="protein sequence ID" value="MBO8440771.1"/>
    <property type="molecule type" value="Genomic_DNA"/>
</dbReference>
<comment type="caution">
    <text evidence="3">The sequence shown here is derived from an EMBL/GenBank/DDBJ whole genome shotgun (WGS) entry which is preliminary data.</text>
</comment>
<sequence>MSNSKTYGVLASLIIMILCICAGTVQAQTPTFTTSYTCSFEESEAVEVSQWHFAPGDPNQWQSYNDMWWVGTARASEGLRSLYISNDSAVNAQFGFKRNVVVAYRQITFPAGRWVISFDWMNEATENSGLYMYLITGNMPPSDVQGSSIIPNWGGQCSLTTADGNVMTRLQGTGDKWETAFYEFPRALPQPQTFYLAFVWQNDRTDSVPNTLGACVDNIQIRSNACPYPVNLTANASCDVAELSWESLGSYAENYSVEYRQSGSQRWTVAQPMTTTPQYRLEGLGEGVYDFRVRGISNSGDTSVYASCNNVLLFCPESHCVNYVELDQSKNPNVECLTGDAGKNNFSTSAAINFGPDEKASRHTVYWKVGQTDPRTEHKLPTIPDGEVASVRLGNWVAGGQAEQIKFTIPQADTATIILLKYAVVFEDPINHDRKDQPYFGMRILDQWGNVLEPGCSEATFYTDDAAGNDGWHSLPGGTVRPYPVWWKEWTTVGVQIAPRMHGQRIIIELTSQDCAVPQSAHYAYSYFTVGCSPKAILNTSCGDNQPELKAPDGFEYVWCTGFDADGEPTGIVSHEQTYLPPTSDGTTYYCRCYFKENRSCYFDLNTVVTQREPTAQFSWEQTPDQCENYVRFTNESFVSIVEADGDTVPTAEATETVEWTIDGNVYGENTPRVWFPAEGDTVDFQLVVGISGNACTDTIRIENFVVPTILTPTQTIDTTVCHGEGYWFDGLQQMLTKPGQYTATLKNRAGCDSIIIVNFDVLPETEDSTMTAHICYGDTLDVEGYKFWTEGRQRITLQNEYGCDYNLYIELTISDSIEFAYGKKDVEGMPNTGEIVINVPFDGYTYTLNGEENAPLTGLSGGDYEIVVYDSTGCASEPVTITINQECAAADLDTVGVYTACADDGRIDIACNITAGVATNYRIEYGEKALSAGFENMRDTFDVPEVNIVMPDSCRPDRYEANVIIEDIICDERVYPLAFEVHYASDIVVQKWDNVLAVKNDRYNGGYSFAAFQWYMNDVPLTGEIGSYYYNGPDAALDTTATYYVMLTRADDGVTLPTCPIVPTAAKPELTAYPVQTVVTMGQRVKIAGVGENDELTVSVWDVSGVYYSSERVDDFNSEVDMPQHTGVYVLVIDDGAEKRHFKIIVR</sequence>
<organism evidence="3 4">
    <name type="scientific">Candidatus Aphodosoma intestinipullorum</name>
    <dbReference type="NCBI Taxonomy" id="2840674"/>
    <lineage>
        <taxon>Bacteria</taxon>
        <taxon>Pseudomonadati</taxon>
        <taxon>Bacteroidota</taxon>
        <taxon>Bacteroidia</taxon>
        <taxon>Bacteroidales</taxon>
        <taxon>Candidatus Aphodosoma</taxon>
    </lineage>
</organism>
<dbReference type="Proteomes" id="UP000712007">
    <property type="component" value="Unassembled WGS sequence"/>
</dbReference>
<accession>A0A940DLI1</accession>
<evidence type="ECO:0000313" key="3">
    <source>
        <dbReference type="EMBL" id="MBO8440771.1"/>
    </source>
</evidence>
<gene>
    <name evidence="3" type="ORF">IAC51_09010</name>
</gene>
<protein>
    <recommendedName>
        <fullName evidence="2">Fibronectin type-III domain-containing protein</fullName>
    </recommendedName>
</protein>
<proteinExistence type="predicted"/>
<evidence type="ECO:0000256" key="1">
    <source>
        <dbReference type="SAM" id="SignalP"/>
    </source>
</evidence>
<dbReference type="InterPro" id="IPR013783">
    <property type="entry name" value="Ig-like_fold"/>
</dbReference>
<dbReference type="InterPro" id="IPR003961">
    <property type="entry name" value="FN3_dom"/>
</dbReference>
<dbReference type="AlphaFoldDB" id="A0A940DLI1"/>
<dbReference type="PROSITE" id="PS50853">
    <property type="entry name" value="FN3"/>
    <property type="match status" value="1"/>
</dbReference>
<name>A0A940DLI1_9BACT</name>
<dbReference type="Gene3D" id="2.60.40.10">
    <property type="entry name" value="Immunoglobulins"/>
    <property type="match status" value="1"/>
</dbReference>
<reference evidence="3" key="2">
    <citation type="journal article" date="2021" name="PeerJ">
        <title>Extensive microbial diversity within the chicken gut microbiome revealed by metagenomics and culture.</title>
        <authorList>
            <person name="Gilroy R."/>
            <person name="Ravi A."/>
            <person name="Getino M."/>
            <person name="Pursley I."/>
            <person name="Horton D.L."/>
            <person name="Alikhan N.F."/>
            <person name="Baker D."/>
            <person name="Gharbi K."/>
            <person name="Hall N."/>
            <person name="Watson M."/>
            <person name="Adriaenssens E.M."/>
            <person name="Foster-Nyarko E."/>
            <person name="Jarju S."/>
            <person name="Secka A."/>
            <person name="Antonio M."/>
            <person name="Oren A."/>
            <person name="Chaudhuri R.R."/>
            <person name="La Ragione R."/>
            <person name="Hildebrand F."/>
            <person name="Pallen M.J."/>
        </authorList>
    </citation>
    <scope>NUCLEOTIDE SEQUENCE</scope>
    <source>
        <strain evidence="3">3924</strain>
    </source>
</reference>